<dbReference type="Proteomes" id="UP001143480">
    <property type="component" value="Unassembled WGS sequence"/>
</dbReference>
<gene>
    <name evidence="1" type="ORF">GCM10017581_105810</name>
</gene>
<protein>
    <submittedName>
        <fullName evidence="1">Uncharacterized protein</fullName>
    </submittedName>
</protein>
<organism evidence="1 2">
    <name type="scientific">Dactylosporangium matsuzakiense</name>
    <dbReference type="NCBI Taxonomy" id="53360"/>
    <lineage>
        <taxon>Bacteria</taxon>
        <taxon>Bacillati</taxon>
        <taxon>Actinomycetota</taxon>
        <taxon>Actinomycetes</taxon>
        <taxon>Micromonosporales</taxon>
        <taxon>Micromonosporaceae</taxon>
        <taxon>Dactylosporangium</taxon>
    </lineage>
</organism>
<dbReference type="EMBL" id="BSFP01000208">
    <property type="protein sequence ID" value="GLL08804.1"/>
    <property type="molecule type" value="Genomic_DNA"/>
</dbReference>
<reference evidence="1" key="1">
    <citation type="journal article" date="2014" name="Int. J. Syst. Evol. Microbiol.">
        <title>Complete genome sequence of Corynebacterium casei LMG S-19264T (=DSM 44701T), isolated from a smear-ripened cheese.</title>
        <authorList>
            <consortium name="US DOE Joint Genome Institute (JGI-PGF)"/>
            <person name="Walter F."/>
            <person name="Albersmeier A."/>
            <person name="Kalinowski J."/>
            <person name="Ruckert C."/>
        </authorList>
    </citation>
    <scope>NUCLEOTIDE SEQUENCE</scope>
    <source>
        <strain evidence="1">VKM Ac-1321</strain>
    </source>
</reference>
<keyword evidence="2" id="KW-1185">Reference proteome</keyword>
<dbReference type="AlphaFoldDB" id="A0A9W6NTJ7"/>
<proteinExistence type="predicted"/>
<comment type="caution">
    <text evidence="1">The sequence shown here is derived from an EMBL/GenBank/DDBJ whole genome shotgun (WGS) entry which is preliminary data.</text>
</comment>
<sequence>MPTPVATVPGKRSAAQITGEFSERCFPASFPGRIAQRTGRGNRLSRPVPAVADADAVRRRYGMECSNNYCELSGWECPARPARVPGRLFPGGGR</sequence>
<evidence type="ECO:0000313" key="1">
    <source>
        <dbReference type="EMBL" id="GLL08804.1"/>
    </source>
</evidence>
<accession>A0A9W6NTJ7</accession>
<name>A0A9W6NTJ7_9ACTN</name>
<reference evidence="1" key="2">
    <citation type="submission" date="2023-01" db="EMBL/GenBank/DDBJ databases">
        <authorList>
            <person name="Sun Q."/>
            <person name="Evtushenko L."/>
        </authorList>
    </citation>
    <scope>NUCLEOTIDE SEQUENCE</scope>
    <source>
        <strain evidence="1">VKM Ac-1321</strain>
    </source>
</reference>
<evidence type="ECO:0000313" key="2">
    <source>
        <dbReference type="Proteomes" id="UP001143480"/>
    </source>
</evidence>